<dbReference type="Pfam" id="PF12833">
    <property type="entry name" value="HTH_18"/>
    <property type="match status" value="1"/>
</dbReference>
<feature type="domain" description="HTH araC/xylS-type" evidence="4">
    <location>
        <begin position="6"/>
        <end position="104"/>
    </location>
</feature>
<gene>
    <name evidence="5" type="ORF">GCM10023340_15610</name>
</gene>
<sequence>MDQGRDRLRELLDAVLDERHGSLEEMAGGAFASPFHFSRQLRRGTGEPPVALRRRVMLERAAWQLRTGTTVTDAAFAAGYGSVEGFGRAFARAFGHPPSTPAAARWLPAPNGIHFHPPTSLWVDAQETSVNPLTQQLVGHDLDDTRDLLDHAEAVTEEEYRRVRLPGHTVLTFDGEEASLAAVLHRLVATKEIWLASIEGHDLPDPGGDGLDELRARHEDVSGRWLATWRDVDRRGAWDDLLVDALCDPPESFQLASVLAHVLTFSAHRRQSARQLLRAAGHEVDDGDPIMWLRGQGAGA</sequence>
<keyword evidence="1" id="KW-0805">Transcription regulation</keyword>
<proteinExistence type="predicted"/>
<keyword evidence="6" id="KW-1185">Reference proteome</keyword>
<comment type="caution">
    <text evidence="5">The sequence shown here is derived from an EMBL/GenBank/DDBJ whole genome shotgun (WGS) entry which is preliminary data.</text>
</comment>
<dbReference type="InterPro" id="IPR050204">
    <property type="entry name" value="AraC_XylS_family_regulators"/>
</dbReference>
<evidence type="ECO:0000256" key="2">
    <source>
        <dbReference type="ARBA" id="ARBA00023125"/>
    </source>
</evidence>
<dbReference type="InterPro" id="IPR009057">
    <property type="entry name" value="Homeodomain-like_sf"/>
</dbReference>
<dbReference type="SMART" id="SM00342">
    <property type="entry name" value="HTH_ARAC"/>
    <property type="match status" value="1"/>
</dbReference>
<evidence type="ECO:0000313" key="6">
    <source>
        <dbReference type="Proteomes" id="UP001500221"/>
    </source>
</evidence>
<dbReference type="PANTHER" id="PTHR46796:SF2">
    <property type="entry name" value="TRANSCRIPTIONAL REGULATORY PROTEIN"/>
    <property type="match status" value="1"/>
</dbReference>
<dbReference type="Gene3D" id="1.20.120.450">
    <property type="entry name" value="dinb family like domain"/>
    <property type="match status" value="1"/>
</dbReference>
<dbReference type="EMBL" id="BAABKG010000002">
    <property type="protein sequence ID" value="GAA5145749.1"/>
    <property type="molecule type" value="Genomic_DNA"/>
</dbReference>
<dbReference type="PANTHER" id="PTHR46796">
    <property type="entry name" value="HTH-TYPE TRANSCRIPTIONAL ACTIVATOR RHAS-RELATED"/>
    <property type="match status" value="1"/>
</dbReference>
<dbReference type="SUPFAM" id="SSF46689">
    <property type="entry name" value="Homeodomain-like"/>
    <property type="match status" value="1"/>
</dbReference>
<accession>A0ABP9PFI3</accession>
<protein>
    <submittedName>
        <fullName evidence="5">AraC family transcriptional regulator</fullName>
    </submittedName>
</protein>
<dbReference type="InterPro" id="IPR034660">
    <property type="entry name" value="DinB/YfiT-like"/>
</dbReference>
<dbReference type="InterPro" id="IPR018060">
    <property type="entry name" value="HTH_AraC"/>
</dbReference>
<evidence type="ECO:0000256" key="3">
    <source>
        <dbReference type="ARBA" id="ARBA00023163"/>
    </source>
</evidence>
<organism evidence="5 6">
    <name type="scientific">Nocardioides marinquilinus</name>
    <dbReference type="NCBI Taxonomy" id="1210400"/>
    <lineage>
        <taxon>Bacteria</taxon>
        <taxon>Bacillati</taxon>
        <taxon>Actinomycetota</taxon>
        <taxon>Actinomycetes</taxon>
        <taxon>Propionibacteriales</taxon>
        <taxon>Nocardioidaceae</taxon>
        <taxon>Nocardioides</taxon>
    </lineage>
</organism>
<dbReference type="Proteomes" id="UP001500221">
    <property type="component" value="Unassembled WGS sequence"/>
</dbReference>
<keyword evidence="3" id="KW-0804">Transcription</keyword>
<dbReference type="PROSITE" id="PS01124">
    <property type="entry name" value="HTH_ARAC_FAMILY_2"/>
    <property type="match status" value="1"/>
</dbReference>
<dbReference type="Gene3D" id="1.10.10.60">
    <property type="entry name" value="Homeodomain-like"/>
    <property type="match status" value="2"/>
</dbReference>
<evidence type="ECO:0000313" key="5">
    <source>
        <dbReference type="EMBL" id="GAA5145749.1"/>
    </source>
</evidence>
<reference evidence="6" key="1">
    <citation type="journal article" date="2019" name="Int. J. Syst. Evol. Microbiol.">
        <title>The Global Catalogue of Microorganisms (GCM) 10K type strain sequencing project: providing services to taxonomists for standard genome sequencing and annotation.</title>
        <authorList>
            <consortium name="The Broad Institute Genomics Platform"/>
            <consortium name="The Broad Institute Genome Sequencing Center for Infectious Disease"/>
            <person name="Wu L."/>
            <person name="Ma J."/>
        </authorList>
    </citation>
    <scope>NUCLEOTIDE SEQUENCE [LARGE SCALE GENOMIC DNA]</scope>
    <source>
        <strain evidence="6">JCM 18459</strain>
    </source>
</reference>
<evidence type="ECO:0000256" key="1">
    <source>
        <dbReference type="ARBA" id="ARBA00023015"/>
    </source>
</evidence>
<dbReference type="RefSeq" id="WP_345456569.1">
    <property type="nucleotide sequence ID" value="NZ_BAABKG010000002.1"/>
</dbReference>
<keyword evidence="2" id="KW-0238">DNA-binding</keyword>
<name>A0ABP9PFI3_9ACTN</name>
<evidence type="ECO:0000259" key="4">
    <source>
        <dbReference type="PROSITE" id="PS01124"/>
    </source>
</evidence>